<dbReference type="Gene3D" id="3.30.450.20">
    <property type="entry name" value="PAS domain"/>
    <property type="match status" value="1"/>
</dbReference>
<name>A0A1Y5FEE9_9BACT</name>
<comment type="caution">
    <text evidence="12">The sequence shown here is derived from an EMBL/GenBank/DDBJ whole genome shotgun (WGS) entry which is preliminary data.</text>
</comment>
<dbReference type="Proteomes" id="UP000196531">
    <property type="component" value="Unassembled WGS sequence"/>
</dbReference>
<dbReference type="AlphaFoldDB" id="A0A1Y5FEE9"/>
<evidence type="ECO:0000313" key="13">
    <source>
        <dbReference type="Proteomes" id="UP000196531"/>
    </source>
</evidence>
<evidence type="ECO:0000256" key="7">
    <source>
        <dbReference type="ARBA" id="ARBA00029447"/>
    </source>
</evidence>
<dbReference type="Gene3D" id="1.10.287.950">
    <property type="entry name" value="Methyl-accepting chemotaxis protein"/>
    <property type="match status" value="1"/>
</dbReference>
<sequence>MKLNIGQKILYIVVIPFVLFSVVFLYSSYTETSENLMREKKLSLEYVIQTAMTVVTNHQKRVDSGELSEEKAKKLASIAIGNIRYGRDMSDYLWVNSLHPRMVAHPKKSLIGKDLSNFKDKAGQKIFMNMINIAKKDGKGFIEYVWSDKVDKDKFVPKLSYVLYNERWEWILGTGIYINDVNTTITKLLIGNFIKIAIIMTILIFAVGFVIKKNIREPLLEIASQLYNTSESVTSGASASLENCDLLAESSQEQAASLQQTVSAVEEISAMISRNAKSAEASKITSLESQKSANIGKKRVDEMLLTIDEISNNNENVIDSMKNTNEEVSEILNIVRDINEKTKVINDIVFQTKLLSFNASVEAARAGEAGKGFTVVAEEIGALANMSGKASDEIRSLIENSISKVETIVSTTTSVMNKMIEEGNLAVNSGKERAQECKIVLDEIISNVDNVNTKVGEISNASHEQATGVEEISKAMELLDQVSNVNNNIVINTASSSRELQSEAHELIEVVDKVKGMVHGAKAS</sequence>
<keyword evidence="5 10" id="KW-1133">Transmembrane helix</keyword>
<dbReference type="Pfam" id="PF00015">
    <property type="entry name" value="MCPsignal"/>
    <property type="match status" value="1"/>
</dbReference>
<evidence type="ECO:0000256" key="8">
    <source>
        <dbReference type="PROSITE-ProRule" id="PRU00284"/>
    </source>
</evidence>
<dbReference type="InterPro" id="IPR004090">
    <property type="entry name" value="Chemotax_Me-accpt_rcpt"/>
</dbReference>
<evidence type="ECO:0000259" key="11">
    <source>
        <dbReference type="PROSITE" id="PS50111"/>
    </source>
</evidence>
<proteinExistence type="inferred from homology"/>
<evidence type="ECO:0000256" key="10">
    <source>
        <dbReference type="SAM" id="Phobius"/>
    </source>
</evidence>
<dbReference type="GO" id="GO:0007165">
    <property type="term" value="P:signal transduction"/>
    <property type="evidence" value="ECO:0007669"/>
    <property type="project" value="UniProtKB-KW"/>
</dbReference>
<keyword evidence="2" id="KW-1003">Cell membrane</keyword>
<feature type="domain" description="Methyl-accepting transducer" evidence="11">
    <location>
        <begin position="229"/>
        <end position="480"/>
    </location>
</feature>
<evidence type="ECO:0000256" key="5">
    <source>
        <dbReference type="ARBA" id="ARBA00022989"/>
    </source>
</evidence>
<dbReference type="SUPFAM" id="SSF58104">
    <property type="entry name" value="Methyl-accepting chemotaxis protein (MCP) signaling domain"/>
    <property type="match status" value="1"/>
</dbReference>
<dbReference type="InterPro" id="IPR033480">
    <property type="entry name" value="sCache_2"/>
</dbReference>
<gene>
    <name evidence="12" type="ORF">A9Q84_11595</name>
</gene>
<dbReference type="PRINTS" id="PR00260">
    <property type="entry name" value="CHEMTRNSDUCR"/>
</dbReference>
<dbReference type="GO" id="GO:0005886">
    <property type="term" value="C:plasma membrane"/>
    <property type="evidence" value="ECO:0007669"/>
    <property type="project" value="UniProtKB-SubCell"/>
</dbReference>
<keyword evidence="4 10" id="KW-0812">Transmembrane</keyword>
<evidence type="ECO:0000256" key="2">
    <source>
        <dbReference type="ARBA" id="ARBA00022475"/>
    </source>
</evidence>
<dbReference type="InterPro" id="IPR051310">
    <property type="entry name" value="MCP_chemotaxis"/>
</dbReference>
<feature type="transmembrane region" description="Helical" evidence="10">
    <location>
        <begin position="9"/>
        <end position="29"/>
    </location>
</feature>
<dbReference type="PROSITE" id="PS50111">
    <property type="entry name" value="CHEMOTAXIS_TRANSDUC_2"/>
    <property type="match status" value="1"/>
</dbReference>
<keyword evidence="6 10" id="KW-0472">Membrane</keyword>
<evidence type="ECO:0000256" key="9">
    <source>
        <dbReference type="SAM" id="Coils"/>
    </source>
</evidence>
<dbReference type="SMART" id="SM01049">
    <property type="entry name" value="Cache_2"/>
    <property type="match status" value="1"/>
</dbReference>
<evidence type="ECO:0000256" key="3">
    <source>
        <dbReference type="ARBA" id="ARBA00022500"/>
    </source>
</evidence>
<evidence type="ECO:0000256" key="6">
    <source>
        <dbReference type="ARBA" id="ARBA00023136"/>
    </source>
</evidence>
<keyword evidence="3" id="KW-0145">Chemotaxis</keyword>
<dbReference type="GO" id="GO:0004888">
    <property type="term" value="F:transmembrane signaling receptor activity"/>
    <property type="evidence" value="ECO:0007669"/>
    <property type="project" value="InterPro"/>
</dbReference>
<dbReference type="InterPro" id="IPR004089">
    <property type="entry name" value="MCPsignal_dom"/>
</dbReference>
<dbReference type="GO" id="GO:0006935">
    <property type="term" value="P:chemotaxis"/>
    <property type="evidence" value="ECO:0007669"/>
    <property type="project" value="UniProtKB-KW"/>
</dbReference>
<keyword evidence="8" id="KW-0807">Transducer</keyword>
<dbReference type="EMBL" id="MAAO01000006">
    <property type="protein sequence ID" value="OUR96972.1"/>
    <property type="molecule type" value="Genomic_DNA"/>
</dbReference>
<dbReference type="Pfam" id="PF17200">
    <property type="entry name" value="sCache_2"/>
    <property type="match status" value="1"/>
</dbReference>
<organism evidence="12 13">
    <name type="scientific">Halobacteriovorax marinus</name>
    <dbReference type="NCBI Taxonomy" id="97084"/>
    <lineage>
        <taxon>Bacteria</taxon>
        <taxon>Pseudomonadati</taxon>
        <taxon>Bdellovibrionota</taxon>
        <taxon>Bacteriovoracia</taxon>
        <taxon>Bacteriovoracales</taxon>
        <taxon>Halobacteriovoraceae</taxon>
        <taxon>Halobacteriovorax</taxon>
    </lineage>
</organism>
<protein>
    <recommendedName>
        <fullName evidence="11">Methyl-accepting transducer domain-containing protein</fullName>
    </recommendedName>
</protein>
<dbReference type="PANTHER" id="PTHR43531">
    <property type="entry name" value="PROTEIN ICFG"/>
    <property type="match status" value="1"/>
</dbReference>
<evidence type="ECO:0000313" key="12">
    <source>
        <dbReference type="EMBL" id="OUR96972.1"/>
    </source>
</evidence>
<evidence type="ECO:0000256" key="4">
    <source>
        <dbReference type="ARBA" id="ARBA00022692"/>
    </source>
</evidence>
<comment type="similarity">
    <text evidence="7">Belongs to the methyl-accepting chemotaxis (MCP) protein family.</text>
</comment>
<accession>A0A1Y5FEE9</accession>
<feature type="coiled-coil region" evidence="9">
    <location>
        <begin position="307"/>
        <end position="341"/>
    </location>
</feature>
<keyword evidence="9" id="KW-0175">Coiled coil</keyword>
<dbReference type="PANTHER" id="PTHR43531:SF11">
    <property type="entry name" value="METHYL-ACCEPTING CHEMOTAXIS PROTEIN 3"/>
    <property type="match status" value="1"/>
</dbReference>
<comment type="subcellular location">
    <subcellularLocation>
        <location evidence="1">Cell membrane</location>
        <topology evidence="1">Multi-pass membrane protein</topology>
    </subcellularLocation>
</comment>
<reference evidence="13" key="1">
    <citation type="journal article" date="2017" name="Proc. Natl. Acad. Sci. U.S.A.">
        <title>Simulation of Deepwater Horizon oil plume reveals substrate specialization within a complex community of hydrocarbon-degraders.</title>
        <authorList>
            <person name="Hu P."/>
            <person name="Dubinsky E.A."/>
            <person name="Probst A.J."/>
            <person name="Wang J."/>
            <person name="Sieber C.M.K."/>
            <person name="Tom L.M."/>
            <person name="Gardinali P."/>
            <person name="Banfield J.F."/>
            <person name="Atlas R.M."/>
            <person name="Andersen G.L."/>
        </authorList>
    </citation>
    <scope>NUCLEOTIDE SEQUENCE [LARGE SCALE GENOMIC DNA]</scope>
</reference>
<feature type="transmembrane region" description="Helical" evidence="10">
    <location>
        <begin position="188"/>
        <end position="211"/>
    </location>
</feature>
<dbReference type="SMART" id="SM00283">
    <property type="entry name" value="MA"/>
    <property type="match status" value="1"/>
</dbReference>
<evidence type="ECO:0000256" key="1">
    <source>
        <dbReference type="ARBA" id="ARBA00004651"/>
    </source>
</evidence>